<keyword evidence="5" id="KW-1185">Reference proteome</keyword>
<dbReference type="InterPro" id="IPR008763">
    <property type="entry name" value="Peptidase_S55"/>
</dbReference>
<dbReference type="SUPFAM" id="SSF50156">
    <property type="entry name" value="PDZ domain-like"/>
    <property type="match status" value="1"/>
</dbReference>
<gene>
    <name evidence="4" type="ordered locus">Ethha_0716</name>
</gene>
<feature type="chain" id="PRO_5039461654" evidence="1">
    <location>
        <begin position="23"/>
        <end position="402"/>
    </location>
</feature>
<dbReference type="InterPro" id="IPR041489">
    <property type="entry name" value="PDZ_6"/>
</dbReference>
<evidence type="ECO:0000313" key="5">
    <source>
        <dbReference type="Proteomes" id="UP000001551"/>
    </source>
</evidence>
<dbReference type="MEROPS" id="S55.001"/>
<dbReference type="InterPro" id="IPR036034">
    <property type="entry name" value="PDZ_sf"/>
</dbReference>
<dbReference type="GO" id="GO:0016787">
    <property type="term" value="F:hydrolase activity"/>
    <property type="evidence" value="ECO:0007669"/>
    <property type="project" value="UniProtKB-KW"/>
</dbReference>
<dbReference type="KEGG" id="eha:Ethha_0716"/>
<evidence type="ECO:0000313" key="4">
    <source>
        <dbReference type="EMBL" id="ADU26285.1"/>
    </source>
</evidence>
<dbReference type="STRING" id="663278.Ethha_0716"/>
<accession>E6U2J4</accession>
<feature type="domain" description="Peptidase S55" evidence="3">
    <location>
        <begin position="174"/>
        <end position="402"/>
    </location>
</feature>
<reference evidence="4 5" key="1">
    <citation type="submission" date="2010-12" db="EMBL/GenBank/DDBJ databases">
        <title>Complete sequence of Ethanoligenens harbinense YUAN-3.</title>
        <authorList>
            <person name="Lucas S."/>
            <person name="Copeland A."/>
            <person name="Lapidus A."/>
            <person name="Cheng J.-F."/>
            <person name="Bruce D."/>
            <person name="Goodwin L."/>
            <person name="Pitluck S."/>
            <person name="Chertkov O."/>
            <person name="Misra M."/>
            <person name="Detter J.C."/>
            <person name="Han C."/>
            <person name="Tapia R."/>
            <person name="Land M."/>
            <person name="Hauser L."/>
            <person name="Jeffries C."/>
            <person name="Kyrpides N."/>
            <person name="Ivanova N."/>
            <person name="Mikhailova N."/>
            <person name="Wang A."/>
            <person name="Mouttaki H."/>
            <person name="He Z."/>
            <person name="Zhou J."/>
            <person name="Hemme C.L."/>
            <person name="Woyke T."/>
        </authorList>
    </citation>
    <scope>NUCLEOTIDE SEQUENCE [LARGE SCALE GENOMIC DNA]</scope>
    <source>
        <strain evidence="5">DSM 18485 / JCM 12961 / CGMCC 1.5033 / YUAN-3</strain>
    </source>
</reference>
<evidence type="ECO:0000256" key="1">
    <source>
        <dbReference type="SAM" id="SignalP"/>
    </source>
</evidence>
<keyword evidence="4" id="KW-0378">Hydrolase</keyword>
<dbReference type="PROSITE" id="PS50106">
    <property type="entry name" value="PDZ"/>
    <property type="match status" value="1"/>
</dbReference>
<dbReference type="InterPro" id="IPR001478">
    <property type="entry name" value="PDZ"/>
</dbReference>
<evidence type="ECO:0000259" key="2">
    <source>
        <dbReference type="PROSITE" id="PS50106"/>
    </source>
</evidence>
<name>E6U2J4_ETHHY</name>
<dbReference type="HOGENOM" id="CLU_035713_1_0_9"/>
<keyword evidence="1" id="KW-0732">Signal</keyword>
<dbReference type="PROSITE" id="PS51494">
    <property type="entry name" value="SPOIVB"/>
    <property type="match status" value="1"/>
</dbReference>
<dbReference type="NCBIfam" id="TIGR02860">
    <property type="entry name" value="spore_IV_B"/>
    <property type="match status" value="1"/>
</dbReference>
<dbReference type="Proteomes" id="UP000001551">
    <property type="component" value="Chromosome"/>
</dbReference>
<dbReference type="Pfam" id="PF05580">
    <property type="entry name" value="Peptidase_S55"/>
    <property type="match status" value="1"/>
</dbReference>
<dbReference type="eggNOG" id="COG0750">
    <property type="taxonomic scope" value="Bacteria"/>
</dbReference>
<feature type="domain" description="PDZ" evidence="2">
    <location>
        <begin position="98"/>
        <end position="151"/>
    </location>
</feature>
<organism evidence="4 5">
    <name type="scientific">Ethanoligenens harbinense (strain DSM 18485 / JCM 12961 / CGMCC 1.5033 / YUAN-3)</name>
    <dbReference type="NCBI Taxonomy" id="663278"/>
    <lineage>
        <taxon>Bacteria</taxon>
        <taxon>Bacillati</taxon>
        <taxon>Bacillota</taxon>
        <taxon>Clostridia</taxon>
        <taxon>Eubacteriales</taxon>
        <taxon>Oscillospiraceae</taxon>
        <taxon>Ethanoligenens</taxon>
    </lineage>
</organism>
<dbReference type="RefSeq" id="WP_013484655.1">
    <property type="nucleotide sequence ID" value="NC_014828.1"/>
</dbReference>
<proteinExistence type="predicted"/>
<evidence type="ECO:0000259" key="3">
    <source>
        <dbReference type="PROSITE" id="PS51494"/>
    </source>
</evidence>
<dbReference type="Pfam" id="PF17820">
    <property type="entry name" value="PDZ_6"/>
    <property type="match status" value="1"/>
</dbReference>
<protein>
    <submittedName>
        <fullName evidence="4">Stage IV sporulation protein B</fullName>
        <ecNumber evidence="4">3.4.21.116</ecNumber>
    </submittedName>
</protein>
<dbReference type="Gene3D" id="2.30.42.10">
    <property type="match status" value="1"/>
</dbReference>
<feature type="signal peptide" evidence="1">
    <location>
        <begin position="1"/>
        <end position="22"/>
    </location>
</feature>
<dbReference type="EMBL" id="CP002400">
    <property type="protein sequence ID" value="ADU26285.1"/>
    <property type="molecule type" value="Genomic_DNA"/>
</dbReference>
<dbReference type="InterPro" id="IPR014219">
    <property type="entry name" value="SpoIVB"/>
</dbReference>
<dbReference type="AlphaFoldDB" id="E6U2J4"/>
<sequence>MKKYLRSAWVLAGMTMLSAVLCGELFAGALPDTLQVHQGQTLQFAGLPLSSTQDGAVSAGRTLRAGATYTADVRLLGLFQVKNVRVQVVPARSVVPDGEPFGIKLYTEGVMVVGITDVDTAAGKQSPAAEAGIRKGDILVAINGQTVNSNTEVGERFAGSAGEVCTLSMRRGGMAFQTRLRPRQSVTDGVFKAGLWVRDSTAGIGTVTYFDPQNGVYAGLGHPVCDADTGKVLPLLEGEAVNSTITGVDKGTKGKTGELIGTLADAHLGSLLINGSTGVYGVLTQPRAGKSYPVATRQQVHVGKATMLVTTDEAGPRAYAVCIEQVRYGSGSGEHNMVVRVTDPALISRTGGIVQGMSGSPLLQDGMFIGAVTHVFVNDPEKGYAIFAENMLQTAQTLAERH</sequence>
<dbReference type="SMART" id="SM00228">
    <property type="entry name" value="PDZ"/>
    <property type="match status" value="1"/>
</dbReference>
<dbReference type="EC" id="3.4.21.116" evidence="4"/>